<protein>
    <submittedName>
        <fullName evidence="1">Uncharacterized protein</fullName>
    </submittedName>
</protein>
<name>A0A382K2K7_9ZZZZ</name>
<sequence length="40" mass="5035">SCAIKSYPFWWIIELFQEVSTFKLYVRRNYDYTIVKFDYT</sequence>
<reference evidence="1" key="1">
    <citation type="submission" date="2018-05" db="EMBL/GenBank/DDBJ databases">
        <authorList>
            <person name="Lanie J.A."/>
            <person name="Ng W.-L."/>
            <person name="Kazmierczak K.M."/>
            <person name="Andrzejewski T.M."/>
            <person name="Davidsen T.M."/>
            <person name="Wayne K.J."/>
            <person name="Tettelin H."/>
            <person name="Glass J.I."/>
            <person name="Rusch D."/>
            <person name="Podicherti R."/>
            <person name="Tsui H.-C.T."/>
            <person name="Winkler M.E."/>
        </authorList>
    </citation>
    <scope>NUCLEOTIDE SEQUENCE</scope>
</reference>
<organism evidence="1">
    <name type="scientific">marine metagenome</name>
    <dbReference type="NCBI Taxonomy" id="408172"/>
    <lineage>
        <taxon>unclassified sequences</taxon>
        <taxon>metagenomes</taxon>
        <taxon>ecological metagenomes</taxon>
    </lineage>
</organism>
<feature type="non-terminal residue" evidence="1">
    <location>
        <position position="1"/>
    </location>
</feature>
<accession>A0A382K2K7</accession>
<dbReference type="AlphaFoldDB" id="A0A382K2K7"/>
<gene>
    <name evidence="1" type="ORF">METZ01_LOCUS270556</name>
</gene>
<proteinExistence type="predicted"/>
<evidence type="ECO:0000313" key="1">
    <source>
        <dbReference type="EMBL" id="SVC17702.1"/>
    </source>
</evidence>
<dbReference type="EMBL" id="UINC01077515">
    <property type="protein sequence ID" value="SVC17702.1"/>
    <property type="molecule type" value="Genomic_DNA"/>
</dbReference>